<reference evidence="1 2" key="1">
    <citation type="journal article" date="2003" name="Lancet">
        <title>Genome sequence of Vibrio parahaemolyticus: a pathogenic mechanism distinct from that of V. cholerae.</title>
        <authorList>
            <person name="Makino K."/>
            <person name="Oshima K."/>
            <person name="Kurokawa K."/>
            <person name="Yokoyama K."/>
            <person name="Uda T."/>
            <person name="Tagomori K."/>
            <person name="Iijima Y."/>
            <person name="Najima M."/>
            <person name="Nakano M."/>
            <person name="Yamashita A."/>
            <person name="Kubota Y."/>
            <person name="Kimura S."/>
            <person name="Yasunaga T."/>
            <person name="Honda T."/>
            <person name="Shinagawa H."/>
            <person name="Hattori M."/>
            <person name="Iida T."/>
        </authorList>
    </citation>
    <scope>NUCLEOTIDE SEQUENCE [LARGE SCALE GENOMIC DNA]</scope>
    <source>
        <strain evidence="2">RIMD 2210633</strain>
    </source>
</reference>
<evidence type="ECO:0000313" key="1">
    <source>
        <dbReference type="EMBL" id="BAC60009.1"/>
    </source>
</evidence>
<name>Q87NX2_VIBPA</name>
<evidence type="ECO:0000313" key="2">
    <source>
        <dbReference type="Proteomes" id="UP000002493"/>
    </source>
</evidence>
<dbReference type="EMBL" id="BA000031">
    <property type="protein sequence ID" value="BAC60009.1"/>
    <property type="molecule type" value="Genomic_DNA"/>
</dbReference>
<dbReference type="HOGENOM" id="CLU_3298529_0_0_6"/>
<organism evidence="1 2">
    <name type="scientific">Vibrio parahaemolyticus serotype O3:K6 (strain RIMD 2210633)</name>
    <dbReference type="NCBI Taxonomy" id="223926"/>
    <lineage>
        <taxon>Bacteria</taxon>
        <taxon>Pseudomonadati</taxon>
        <taxon>Pseudomonadota</taxon>
        <taxon>Gammaproteobacteria</taxon>
        <taxon>Vibrionales</taxon>
        <taxon>Vibrionaceae</taxon>
        <taxon>Vibrio</taxon>
    </lineage>
</organism>
<proteinExistence type="predicted"/>
<dbReference type="Proteomes" id="UP000002493">
    <property type="component" value="Chromosome 1"/>
</dbReference>
<protein>
    <submittedName>
        <fullName evidence="1">Uncharacterized protein</fullName>
    </submittedName>
</protein>
<sequence>MKVNLRQFVVCLFYFFRANTPTQTFILLTNKSLSFRFIFG</sequence>
<gene>
    <name evidence="1" type="ordered locus">VP1746</name>
</gene>
<dbReference type="KEGG" id="vpa:VP1746"/>
<accession>Q87NX2</accession>
<dbReference type="AlphaFoldDB" id="Q87NX2"/>